<accession>F3QNH2</accession>
<evidence type="ECO:0000313" key="2">
    <source>
        <dbReference type="Proteomes" id="UP000005156"/>
    </source>
</evidence>
<keyword evidence="2" id="KW-1185">Reference proteome</keyword>
<reference evidence="1 2" key="1">
    <citation type="submission" date="2011-02" db="EMBL/GenBank/DDBJ databases">
        <authorList>
            <person name="Weinstock G."/>
            <person name="Sodergren E."/>
            <person name="Clifton S."/>
            <person name="Fulton L."/>
            <person name="Fulton B."/>
            <person name="Courtney L."/>
            <person name="Fronick C."/>
            <person name="Harrison M."/>
            <person name="Strong C."/>
            <person name="Farmer C."/>
            <person name="Delahaunty K."/>
            <person name="Markovic C."/>
            <person name="Hall O."/>
            <person name="Minx P."/>
            <person name="Tomlinson C."/>
            <person name="Mitreva M."/>
            <person name="Hou S."/>
            <person name="Chen J."/>
            <person name="Wollam A."/>
            <person name="Pepin K.H."/>
            <person name="Johnson M."/>
            <person name="Bhonagiri V."/>
            <person name="Zhang X."/>
            <person name="Suruliraj S."/>
            <person name="Warren W."/>
            <person name="Chinwalla A."/>
            <person name="Mardis E.R."/>
            <person name="Wilson R.K."/>
        </authorList>
    </citation>
    <scope>NUCLEOTIDE SEQUENCE [LARGE SCALE GENOMIC DNA]</scope>
    <source>
        <strain evidence="1 2">YIT 11859</strain>
    </source>
</reference>
<protein>
    <submittedName>
        <fullName evidence="1">Conserved domain protein</fullName>
    </submittedName>
</protein>
<organism evidence="1 2">
    <name type="scientific">Parasutterella excrementihominis YIT 11859</name>
    <dbReference type="NCBI Taxonomy" id="762966"/>
    <lineage>
        <taxon>Bacteria</taxon>
        <taxon>Pseudomonadati</taxon>
        <taxon>Pseudomonadota</taxon>
        <taxon>Betaproteobacteria</taxon>
        <taxon>Burkholderiales</taxon>
        <taxon>Sutterellaceae</taxon>
        <taxon>Parasutterella</taxon>
    </lineage>
</organism>
<dbReference type="AlphaFoldDB" id="F3QNH2"/>
<evidence type="ECO:0000313" key="1">
    <source>
        <dbReference type="EMBL" id="EGG50745.1"/>
    </source>
</evidence>
<dbReference type="Proteomes" id="UP000005156">
    <property type="component" value="Unassembled WGS sequence"/>
</dbReference>
<dbReference type="EMBL" id="AFBP01000095">
    <property type="protein sequence ID" value="EGG50745.1"/>
    <property type="molecule type" value="Genomic_DNA"/>
</dbReference>
<gene>
    <name evidence="1" type="ORF">HMPREF9439_02508</name>
</gene>
<sequence length="57" mass="6896">MFLNFFHNFSLLEQRNFLNYAIKKFSENKVKVYFGSSLGDKALRVKIWDFFPNRLES</sequence>
<name>F3QNH2_9BURK</name>
<comment type="caution">
    <text evidence="1">The sequence shown here is derived from an EMBL/GenBank/DDBJ whole genome shotgun (WGS) entry which is preliminary data.</text>
</comment>
<proteinExistence type="predicted"/>
<dbReference type="HOGENOM" id="CLU_2992536_0_0_4"/>